<feature type="domain" description="GST N-terminal" evidence="1">
    <location>
        <begin position="1"/>
        <end position="78"/>
    </location>
</feature>
<sequence length="206" mass="23070">MQLIGMLDSPYVRRVAISLHLLELPFEHQPLSVFSTFEQFSQINPIVKAPTLVTNDGTVLMDSTLILQWAESLSSHSLTPADSRQQLRDLRRTGLALAACEKAVQMVYERQLRPSEKQHQPWLDRVGRQLDAAYAALETEFSRGSEEVESNRMTHGQIATAVAWSFTQLVLPGRILASAHPAIEQFTTTAEQWPAFRACPQVDSGQ</sequence>
<dbReference type="CDD" id="cd03205">
    <property type="entry name" value="GST_C_6"/>
    <property type="match status" value="1"/>
</dbReference>
<dbReference type="SUPFAM" id="SSF47616">
    <property type="entry name" value="GST C-terminal domain-like"/>
    <property type="match status" value="1"/>
</dbReference>
<evidence type="ECO:0000313" key="3">
    <source>
        <dbReference type="Proteomes" id="UP001549320"/>
    </source>
</evidence>
<organism evidence="2 3">
    <name type="scientific">Ottowia thiooxydans</name>
    <dbReference type="NCBI Taxonomy" id="219182"/>
    <lineage>
        <taxon>Bacteria</taxon>
        <taxon>Pseudomonadati</taxon>
        <taxon>Pseudomonadota</taxon>
        <taxon>Betaproteobacteria</taxon>
        <taxon>Burkholderiales</taxon>
        <taxon>Comamonadaceae</taxon>
        <taxon>Ottowia</taxon>
    </lineage>
</organism>
<dbReference type="Gene3D" id="3.40.30.10">
    <property type="entry name" value="Glutaredoxin"/>
    <property type="match status" value="1"/>
</dbReference>
<dbReference type="Pfam" id="PF13417">
    <property type="entry name" value="GST_N_3"/>
    <property type="match status" value="1"/>
</dbReference>
<dbReference type="Gene3D" id="1.20.1050.10">
    <property type="match status" value="1"/>
</dbReference>
<dbReference type="PANTHER" id="PTHR42673">
    <property type="entry name" value="MALEYLACETOACETATE ISOMERASE"/>
    <property type="match status" value="1"/>
</dbReference>
<reference evidence="2 3" key="1">
    <citation type="submission" date="2024-06" db="EMBL/GenBank/DDBJ databases">
        <title>Sorghum-associated microbial communities from plants grown in Nebraska, USA.</title>
        <authorList>
            <person name="Schachtman D."/>
        </authorList>
    </citation>
    <scope>NUCLEOTIDE SEQUENCE [LARGE SCALE GENOMIC DNA]</scope>
    <source>
        <strain evidence="2 3">2709</strain>
    </source>
</reference>
<accession>A0ABV2QFW2</accession>
<keyword evidence="3" id="KW-1185">Reference proteome</keyword>
<dbReference type="InterPro" id="IPR036282">
    <property type="entry name" value="Glutathione-S-Trfase_C_sf"/>
</dbReference>
<comment type="caution">
    <text evidence="2">The sequence shown here is derived from an EMBL/GenBank/DDBJ whole genome shotgun (WGS) entry which is preliminary data.</text>
</comment>
<proteinExistence type="predicted"/>
<dbReference type="RefSeq" id="WP_354447512.1">
    <property type="nucleotide sequence ID" value="NZ_JBEPSH010000009.1"/>
</dbReference>
<dbReference type="PROSITE" id="PS50404">
    <property type="entry name" value="GST_NTER"/>
    <property type="match status" value="1"/>
</dbReference>
<protein>
    <submittedName>
        <fullName evidence="2">Glutathione S-transferase</fullName>
    </submittedName>
</protein>
<dbReference type="Proteomes" id="UP001549320">
    <property type="component" value="Unassembled WGS sequence"/>
</dbReference>
<name>A0ABV2QFW2_9BURK</name>
<evidence type="ECO:0000259" key="1">
    <source>
        <dbReference type="PROSITE" id="PS50404"/>
    </source>
</evidence>
<dbReference type="InterPro" id="IPR036249">
    <property type="entry name" value="Thioredoxin-like_sf"/>
</dbReference>
<dbReference type="InterPro" id="IPR004045">
    <property type="entry name" value="Glutathione_S-Trfase_N"/>
</dbReference>
<dbReference type="PANTHER" id="PTHR42673:SF21">
    <property type="entry name" value="GLUTATHIONE S-TRANSFERASE YFCF"/>
    <property type="match status" value="1"/>
</dbReference>
<gene>
    <name evidence="2" type="ORF">ABIE13_004560</name>
</gene>
<evidence type="ECO:0000313" key="2">
    <source>
        <dbReference type="EMBL" id="MET4579432.1"/>
    </source>
</evidence>
<dbReference type="SUPFAM" id="SSF52833">
    <property type="entry name" value="Thioredoxin-like"/>
    <property type="match status" value="1"/>
</dbReference>
<dbReference type="EMBL" id="JBEPSH010000009">
    <property type="protein sequence ID" value="MET4579432.1"/>
    <property type="molecule type" value="Genomic_DNA"/>
</dbReference>